<accession>A0A6A5X0K6</accession>
<name>A0A6A5X0K6_9PLEO</name>
<dbReference type="SUPFAM" id="SSF55729">
    <property type="entry name" value="Acyl-CoA N-acyltransferases (Nat)"/>
    <property type="match status" value="1"/>
</dbReference>
<organism evidence="2 3">
    <name type="scientific">Amniculicola lignicola CBS 123094</name>
    <dbReference type="NCBI Taxonomy" id="1392246"/>
    <lineage>
        <taxon>Eukaryota</taxon>
        <taxon>Fungi</taxon>
        <taxon>Dikarya</taxon>
        <taxon>Ascomycota</taxon>
        <taxon>Pezizomycotina</taxon>
        <taxon>Dothideomycetes</taxon>
        <taxon>Pleosporomycetidae</taxon>
        <taxon>Pleosporales</taxon>
        <taxon>Amniculicolaceae</taxon>
        <taxon>Amniculicola</taxon>
    </lineage>
</organism>
<dbReference type="Pfam" id="PF13302">
    <property type="entry name" value="Acetyltransf_3"/>
    <property type="match status" value="1"/>
</dbReference>
<evidence type="ECO:0000313" key="3">
    <source>
        <dbReference type="Proteomes" id="UP000799779"/>
    </source>
</evidence>
<feature type="domain" description="N-acetyltransferase" evidence="1">
    <location>
        <begin position="24"/>
        <end position="192"/>
    </location>
</feature>
<keyword evidence="3" id="KW-1185">Reference proteome</keyword>
<dbReference type="OrthoDB" id="630895at2759"/>
<dbReference type="InterPro" id="IPR000182">
    <property type="entry name" value="GNAT_dom"/>
</dbReference>
<evidence type="ECO:0000259" key="1">
    <source>
        <dbReference type="Pfam" id="PF13302"/>
    </source>
</evidence>
<gene>
    <name evidence="2" type="ORF">P154DRAFT_542081</name>
</gene>
<dbReference type="GO" id="GO:0016747">
    <property type="term" value="F:acyltransferase activity, transferring groups other than amino-acyl groups"/>
    <property type="evidence" value="ECO:0007669"/>
    <property type="project" value="InterPro"/>
</dbReference>
<dbReference type="InterPro" id="IPR016181">
    <property type="entry name" value="Acyl_CoA_acyltransferase"/>
</dbReference>
<sequence length="221" mass="25346">MEGYIETERLKLIRLAETSEGSQHVQWFHECWSDDDATAWSMHGKCHSLEESRDWMIQHRTKWDNQFYAILLKPQTQSPRATPGDQASEPGELIGSISIRLSPSFPPVPSLSPRFPPNVSSTTPLDFRFIGYAFFRRYWGNGYATEAGRAVVPKYAEWRKNTRKDGEISYLESQVDVPNPASGRVMEKLGFEKVGLKETKEKVFLGGEWLEGSYWVYGLFV</sequence>
<dbReference type="InterPro" id="IPR051531">
    <property type="entry name" value="N-acetyltransferase"/>
</dbReference>
<dbReference type="Proteomes" id="UP000799779">
    <property type="component" value="Unassembled WGS sequence"/>
</dbReference>
<dbReference type="PANTHER" id="PTHR43792">
    <property type="entry name" value="GNAT FAMILY, PUTATIVE (AFU_ORTHOLOGUE AFUA_3G00765)-RELATED-RELATED"/>
    <property type="match status" value="1"/>
</dbReference>
<proteinExistence type="predicted"/>
<dbReference type="Gene3D" id="3.40.630.30">
    <property type="match status" value="1"/>
</dbReference>
<protein>
    <recommendedName>
        <fullName evidence="1">N-acetyltransferase domain-containing protein</fullName>
    </recommendedName>
</protein>
<dbReference type="AlphaFoldDB" id="A0A6A5X0K6"/>
<evidence type="ECO:0000313" key="2">
    <source>
        <dbReference type="EMBL" id="KAF2006739.1"/>
    </source>
</evidence>
<dbReference type="PANTHER" id="PTHR43792:SF1">
    <property type="entry name" value="N-ACETYLTRANSFERASE DOMAIN-CONTAINING PROTEIN"/>
    <property type="match status" value="1"/>
</dbReference>
<reference evidence="2" key="1">
    <citation type="journal article" date="2020" name="Stud. Mycol.">
        <title>101 Dothideomycetes genomes: a test case for predicting lifestyles and emergence of pathogens.</title>
        <authorList>
            <person name="Haridas S."/>
            <person name="Albert R."/>
            <person name="Binder M."/>
            <person name="Bloem J."/>
            <person name="Labutti K."/>
            <person name="Salamov A."/>
            <person name="Andreopoulos B."/>
            <person name="Baker S."/>
            <person name="Barry K."/>
            <person name="Bills G."/>
            <person name="Bluhm B."/>
            <person name="Cannon C."/>
            <person name="Castanera R."/>
            <person name="Culley D."/>
            <person name="Daum C."/>
            <person name="Ezra D."/>
            <person name="Gonzalez J."/>
            <person name="Henrissat B."/>
            <person name="Kuo A."/>
            <person name="Liang C."/>
            <person name="Lipzen A."/>
            <person name="Lutzoni F."/>
            <person name="Magnuson J."/>
            <person name="Mondo S."/>
            <person name="Nolan M."/>
            <person name="Ohm R."/>
            <person name="Pangilinan J."/>
            <person name="Park H.-J."/>
            <person name="Ramirez L."/>
            <person name="Alfaro M."/>
            <person name="Sun H."/>
            <person name="Tritt A."/>
            <person name="Yoshinaga Y."/>
            <person name="Zwiers L.-H."/>
            <person name="Turgeon B."/>
            <person name="Goodwin S."/>
            <person name="Spatafora J."/>
            <person name="Crous P."/>
            <person name="Grigoriev I."/>
        </authorList>
    </citation>
    <scope>NUCLEOTIDE SEQUENCE</scope>
    <source>
        <strain evidence="2">CBS 123094</strain>
    </source>
</reference>
<dbReference type="EMBL" id="ML977559">
    <property type="protein sequence ID" value="KAF2006739.1"/>
    <property type="molecule type" value="Genomic_DNA"/>
</dbReference>